<reference evidence="1 2" key="1">
    <citation type="submission" date="2018-06" db="EMBL/GenBank/DDBJ databases">
        <title>Complete genome of Desulfovibrio marinus P48SEP.</title>
        <authorList>
            <person name="Crispim J.S."/>
            <person name="Vidigal P.M.P."/>
            <person name="Silva L.C.F."/>
            <person name="Araujo L.C."/>
            <person name="Laguardia C.N."/>
            <person name="Dias R.S."/>
            <person name="Sousa M.P."/>
            <person name="Paula S.O."/>
            <person name="Silva C."/>
        </authorList>
    </citation>
    <scope>NUCLEOTIDE SEQUENCE [LARGE SCALE GENOMIC DNA]</scope>
    <source>
        <strain evidence="1 2">P48SEP</strain>
    </source>
</reference>
<protein>
    <submittedName>
        <fullName evidence="1">Nucleoside 2-deoxyribosyltransferase</fullName>
    </submittedName>
</protein>
<dbReference type="OrthoDB" id="9795789at2"/>
<dbReference type="EMBL" id="QMIF01000002">
    <property type="protein sequence ID" value="TVM36115.1"/>
    <property type="molecule type" value="Genomic_DNA"/>
</dbReference>
<evidence type="ECO:0000313" key="1">
    <source>
        <dbReference type="EMBL" id="TVM36115.1"/>
    </source>
</evidence>
<evidence type="ECO:0000313" key="2">
    <source>
        <dbReference type="Proteomes" id="UP000434052"/>
    </source>
</evidence>
<comment type="caution">
    <text evidence="1">The sequence shown here is derived from an EMBL/GenBank/DDBJ whole genome shotgun (WGS) entry which is preliminary data.</text>
</comment>
<dbReference type="GO" id="GO:0016740">
    <property type="term" value="F:transferase activity"/>
    <property type="evidence" value="ECO:0007669"/>
    <property type="project" value="UniProtKB-KW"/>
</dbReference>
<keyword evidence="1" id="KW-0808">Transferase</keyword>
<name>A0A6P1ZP28_9BACT</name>
<proteinExistence type="predicted"/>
<dbReference type="SUPFAM" id="SSF52309">
    <property type="entry name" value="N-(deoxy)ribosyltransferase-like"/>
    <property type="match status" value="1"/>
</dbReference>
<dbReference type="Pfam" id="PF05014">
    <property type="entry name" value="Nuc_deoxyrib_tr"/>
    <property type="match status" value="1"/>
</dbReference>
<gene>
    <name evidence="1" type="ORF">DQK91_03890</name>
</gene>
<organism evidence="1 2">
    <name type="scientific">Oceanidesulfovibrio marinus</name>
    <dbReference type="NCBI Taxonomy" id="370038"/>
    <lineage>
        <taxon>Bacteria</taxon>
        <taxon>Pseudomonadati</taxon>
        <taxon>Thermodesulfobacteriota</taxon>
        <taxon>Desulfovibrionia</taxon>
        <taxon>Desulfovibrionales</taxon>
        <taxon>Desulfovibrionaceae</taxon>
        <taxon>Oceanidesulfovibrio</taxon>
    </lineage>
</organism>
<accession>A0A6P1ZP28</accession>
<dbReference type="Gene3D" id="3.40.50.450">
    <property type="match status" value="1"/>
</dbReference>
<dbReference type="Proteomes" id="UP000434052">
    <property type="component" value="Unassembled WGS sequence"/>
</dbReference>
<dbReference type="InterPro" id="IPR007710">
    <property type="entry name" value="Nucleoside_deoxyribTrfase"/>
</dbReference>
<sequence length="150" mass="16613">MNIYQAGPLFTQAEQDWHRKAKAAMEEALAGEGILARISWPGEFFSAEEIRAWGPMAKFHIFNRCMEDLQNAQLVVALLDGVQVDDGTAFEMGAFYTLGRGPILGIRTDFRNAGDTDDSCVNVMLECSCKTVYRSLDALTKGLVDTINEL</sequence>
<dbReference type="AlphaFoldDB" id="A0A6P1ZP28"/>